<evidence type="ECO:0000256" key="3">
    <source>
        <dbReference type="ARBA" id="ARBA00013287"/>
    </source>
</evidence>
<dbReference type="InterPro" id="IPR002838">
    <property type="entry name" value="AIM24"/>
</dbReference>
<dbReference type="AlphaFoldDB" id="A0A0G2GT03"/>
<comment type="caution">
    <text evidence="8">The sequence shown here is derived from an EMBL/GenBank/DDBJ whole genome shotgun (WGS) entry which is preliminary data.</text>
</comment>
<name>A0A0G2GT03_9PEZI</name>
<keyword evidence="5 6" id="KW-0496">Mitochondrion</keyword>
<dbReference type="FunFam" id="3.60.160.10:FF:000001">
    <property type="entry name" value="Altered inheritance of mitochondria protein 24, mitochondrial"/>
    <property type="match status" value="1"/>
</dbReference>
<evidence type="ECO:0000256" key="2">
    <source>
        <dbReference type="ARBA" id="ARBA00009322"/>
    </source>
</evidence>
<keyword evidence="4" id="KW-0809">Transit peptide</keyword>
<proteinExistence type="inferred from homology"/>
<evidence type="ECO:0000256" key="4">
    <source>
        <dbReference type="ARBA" id="ARBA00022946"/>
    </source>
</evidence>
<comment type="similarity">
    <text evidence="2 6">Belongs to the AIM24 family.</text>
</comment>
<evidence type="ECO:0000256" key="5">
    <source>
        <dbReference type="ARBA" id="ARBA00023128"/>
    </source>
</evidence>
<comment type="subcellular location">
    <subcellularLocation>
        <location evidence="1 6">Mitochondrion</location>
    </subcellularLocation>
</comment>
<dbReference type="InterPro" id="IPR016031">
    <property type="entry name" value="Trp_RNA-bd_attenuator-like_dom"/>
</dbReference>
<reference evidence="8 9" key="2">
    <citation type="submission" date="2015-05" db="EMBL/GenBank/DDBJ databases">
        <title>Distinctive expansion of gene families associated with plant cell wall degradation and secondary metabolism in the genomes of grapevine trunk pathogens.</title>
        <authorList>
            <person name="Lawrence D.P."/>
            <person name="Travadon R."/>
            <person name="Rolshausen P.E."/>
            <person name="Baumgartner K."/>
        </authorList>
    </citation>
    <scope>NUCLEOTIDE SEQUENCE [LARGE SCALE GENOMIC DNA]</scope>
    <source>
        <strain evidence="8">DS831</strain>
    </source>
</reference>
<evidence type="ECO:0000256" key="1">
    <source>
        <dbReference type="ARBA" id="ARBA00004173"/>
    </source>
</evidence>
<dbReference type="PANTHER" id="PTHR36959:SF2">
    <property type="entry name" value="ALTERED INHERITANCE OF MITOCHONDRIA PROTEIN 24, MITOCHONDRIAL"/>
    <property type="match status" value="1"/>
</dbReference>
<protein>
    <recommendedName>
        <fullName evidence="3 6">Altered inheritance of mitochondria protein 24, mitochondrial</fullName>
    </recommendedName>
</protein>
<feature type="region of interest" description="Disordered" evidence="7">
    <location>
        <begin position="339"/>
        <end position="383"/>
    </location>
</feature>
<dbReference type="SUPFAM" id="SSF51219">
    <property type="entry name" value="TRAP-like"/>
    <property type="match status" value="1"/>
</dbReference>
<dbReference type="PANTHER" id="PTHR36959">
    <property type="entry name" value="ALTERED INHERITANCE OF MITOCHONDRIA PROTEIN 24, MITOCHONDRIAL"/>
    <property type="match status" value="1"/>
</dbReference>
<evidence type="ECO:0000256" key="6">
    <source>
        <dbReference type="RuleBase" id="RU363045"/>
    </source>
</evidence>
<accession>A0A0G2GT03</accession>
<organism evidence="8 9">
    <name type="scientific">Diplodia seriata</name>
    <dbReference type="NCBI Taxonomy" id="420778"/>
    <lineage>
        <taxon>Eukaryota</taxon>
        <taxon>Fungi</taxon>
        <taxon>Dikarya</taxon>
        <taxon>Ascomycota</taxon>
        <taxon>Pezizomycotina</taxon>
        <taxon>Dothideomycetes</taxon>
        <taxon>Dothideomycetes incertae sedis</taxon>
        <taxon>Botryosphaeriales</taxon>
        <taxon>Botryosphaeriaceae</taxon>
        <taxon>Diplodia</taxon>
    </lineage>
</organism>
<dbReference type="InterPro" id="IPR036983">
    <property type="entry name" value="AIM24_sf"/>
</dbReference>
<evidence type="ECO:0000256" key="7">
    <source>
        <dbReference type="SAM" id="MobiDB-lite"/>
    </source>
</evidence>
<sequence length="383" mass="41687">MRALSASSSWGSRAICRSCRARIATPLVRRRAIHISEAPSSSTPSFDQDVSSAAASSTPDARFEVIGSPYSLLSVSLSASQNLYTRRGTLAAVNGKVENAVSSLSILEPFRRAPLGIPFLYQKFSSTSPITALISSKSPVTSFAVVHLDGRLDWLVAQRQALLAWTGHGLSVRPRVNTQMSLAHWGNSHVTGRGLLALVGKGQIYQVHLKAGEEYIVHPSNVLAYTMTANPPLPYRFKSTSLRFQVPSLTGLFPSTKFFDDMRKTQAFKTLAQFLFTLRTWTRRTIWGDRLFLQFRGPSTILIQSRAGRLTDSLTTRDVNEIADVPAGAVQEAVSLDMRKESGHGSTTAAAEEAEAPKEKVTFAQAGPDGKFKVGEQSESKSA</sequence>
<dbReference type="GO" id="GO:0005743">
    <property type="term" value="C:mitochondrial inner membrane"/>
    <property type="evidence" value="ECO:0007669"/>
    <property type="project" value="TreeGrafter"/>
</dbReference>
<gene>
    <name evidence="8" type="ORF">UCDDS831_g01498</name>
</gene>
<dbReference type="GO" id="GO:0007007">
    <property type="term" value="P:inner mitochondrial membrane organization"/>
    <property type="evidence" value="ECO:0007669"/>
    <property type="project" value="TreeGrafter"/>
</dbReference>
<evidence type="ECO:0000313" key="9">
    <source>
        <dbReference type="Proteomes" id="UP000034182"/>
    </source>
</evidence>
<evidence type="ECO:0000313" key="8">
    <source>
        <dbReference type="EMBL" id="KKY26423.1"/>
    </source>
</evidence>
<reference evidence="8 9" key="1">
    <citation type="submission" date="2015-03" db="EMBL/GenBank/DDBJ databases">
        <authorList>
            <person name="Morales-Cruz A."/>
            <person name="Amrine K.C."/>
            <person name="Cantu D."/>
        </authorList>
    </citation>
    <scope>NUCLEOTIDE SEQUENCE [LARGE SCALE GENOMIC DNA]</scope>
    <source>
        <strain evidence="8">DS831</strain>
    </source>
</reference>
<dbReference type="Gene3D" id="3.60.160.10">
    <property type="entry name" value="Mitochondrial biogenesis AIM24"/>
    <property type="match status" value="1"/>
</dbReference>
<dbReference type="Pfam" id="PF01987">
    <property type="entry name" value="AIM24"/>
    <property type="match status" value="1"/>
</dbReference>
<dbReference type="EMBL" id="LAQI01000032">
    <property type="protein sequence ID" value="KKY26423.1"/>
    <property type="molecule type" value="Genomic_DNA"/>
</dbReference>
<dbReference type="Proteomes" id="UP000034182">
    <property type="component" value="Unassembled WGS sequence"/>
</dbReference>
<feature type="compositionally biased region" description="Basic and acidic residues" evidence="7">
    <location>
        <begin position="370"/>
        <end position="383"/>
    </location>
</feature>